<dbReference type="Proteomes" id="UP001500339">
    <property type="component" value="Unassembled WGS sequence"/>
</dbReference>
<feature type="transmembrane region" description="Helical" evidence="1">
    <location>
        <begin position="96"/>
        <end position="117"/>
    </location>
</feature>
<dbReference type="Pfam" id="PF05857">
    <property type="entry name" value="TraX"/>
    <property type="match status" value="1"/>
</dbReference>
<protein>
    <submittedName>
        <fullName evidence="2">TraX family protein</fullName>
    </submittedName>
</protein>
<comment type="caution">
    <text evidence="2">The sequence shown here is derived from an EMBL/GenBank/DDBJ whole genome shotgun (WGS) entry which is preliminary data.</text>
</comment>
<evidence type="ECO:0000313" key="2">
    <source>
        <dbReference type="EMBL" id="GAA0716804.1"/>
    </source>
</evidence>
<keyword evidence="1" id="KW-1133">Transmembrane helix</keyword>
<accession>A0ABP3TS51</accession>
<feature type="transmembrane region" description="Helical" evidence="1">
    <location>
        <begin position="7"/>
        <end position="24"/>
    </location>
</feature>
<reference evidence="3" key="1">
    <citation type="journal article" date="2019" name="Int. J. Syst. Evol. Microbiol.">
        <title>The Global Catalogue of Microorganisms (GCM) 10K type strain sequencing project: providing services to taxonomists for standard genome sequencing and annotation.</title>
        <authorList>
            <consortium name="The Broad Institute Genomics Platform"/>
            <consortium name="The Broad Institute Genome Sequencing Center for Infectious Disease"/>
            <person name="Wu L."/>
            <person name="Ma J."/>
        </authorList>
    </citation>
    <scope>NUCLEOTIDE SEQUENCE [LARGE SCALE GENOMIC DNA]</scope>
    <source>
        <strain evidence="3">JCM 1405</strain>
    </source>
</reference>
<feature type="transmembrane region" description="Helical" evidence="1">
    <location>
        <begin position="161"/>
        <end position="188"/>
    </location>
</feature>
<gene>
    <name evidence="2" type="ORF">GCM10008905_01720</name>
</gene>
<feature type="transmembrane region" description="Helical" evidence="1">
    <location>
        <begin position="129"/>
        <end position="149"/>
    </location>
</feature>
<name>A0ABP3TS51_9CLOT</name>
<proteinExistence type="predicted"/>
<feature type="transmembrane region" description="Helical" evidence="1">
    <location>
        <begin position="248"/>
        <end position="268"/>
    </location>
</feature>
<feature type="transmembrane region" description="Helical" evidence="1">
    <location>
        <begin position="66"/>
        <end position="84"/>
    </location>
</feature>
<keyword evidence="1" id="KW-0472">Membrane</keyword>
<dbReference type="RefSeq" id="WP_343765453.1">
    <property type="nucleotide sequence ID" value="NZ_BAAACF010000001.1"/>
</dbReference>
<sequence length="269" mass="31461">MKEKGLTGFQLKIAGLILMIFDHIHEFFNFASDSLITFKWVGRIVAPIFIFMTVEGYTHTRNKKKYMLRLYLASVLMNIGNYLIPNYFKRTDSLELINNIFATLFMITVYLCIVDFIKKVVKEKNAMKIFLGGALFILPVALSIFFIMNVETLMNVKILKYLIFIIPIPIFVEGGPVFIILGIVMYLLKDNRKKLIIVYVIMCLGIMFTGELSIKGLFFNNYQWMMVFAAPLFYLYNGKKGRGMKYLFYLFYPAHIYVFYIISCYIMNK</sequence>
<dbReference type="InterPro" id="IPR008875">
    <property type="entry name" value="TraX"/>
</dbReference>
<feature type="transmembrane region" description="Helical" evidence="1">
    <location>
        <begin position="36"/>
        <end position="54"/>
    </location>
</feature>
<keyword evidence="1" id="KW-0812">Transmembrane</keyword>
<keyword evidence="3" id="KW-1185">Reference proteome</keyword>
<feature type="transmembrane region" description="Helical" evidence="1">
    <location>
        <begin position="220"/>
        <end position="236"/>
    </location>
</feature>
<evidence type="ECO:0000313" key="3">
    <source>
        <dbReference type="Proteomes" id="UP001500339"/>
    </source>
</evidence>
<dbReference type="EMBL" id="BAAACF010000001">
    <property type="protein sequence ID" value="GAA0716804.1"/>
    <property type="molecule type" value="Genomic_DNA"/>
</dbReference>
<organism evidence="2 3">
    <name type="scientific">Clostridium malenominatum</name>
    <dbReference type="NCBI Taxonomy" id="1539"/>
    <lineage>
        <taxon>Bacteria</taxon>
        <taxon>Bacillati</taxon>
        <taxon>Bacillota</taxon>
        <taxon>Clostridia</taxon>
        <taxon>Eubacteriales</taxon>
        <taxon>Clostridiaceae</taxon>
        <taxon>Clostridium</taxon>
    </lineage>
</organism>
<feature type="transmembrane region" description="Helical" evidence="1">
    <location>
        <begin position="195"/>
        <end position="214"/>
    </location>
</feature>
<evidence type="ECO:0000256" key="1">
    <source>
        <dbReference type="SAM" id="Phobius"/>
    </source>
</evidence>